<dbReference type="RefSeq" id="WP_344249689.1">
    <property type="nucleotide sequence ID" value="NZ_BAAAPM010000008.1"/>
</dbReference>
<dbReference type="Gene3D" id="3.30.70.1060">
    <property type="entry name" value="Dimeric alpha+beta barrel"/>
    <property type="match status" value="1"/>
</dbReference>
<dbReference type="Pfam" id="PF03795">
    <property type="entry name" value="YCII"/>
    <property type="match status" value="1"/>
</dbReference>
<evidence type="ECO:0000259" key="2">
    <source>
        <dbReference type="Pfam" id="PF03795"/>
    </source>
</evidence>
<gene>
    <name evidence="3" type="ORF">GCM10009809_32630</name>
</gene>
<dbReference type="InterPro" id="IPR011008">
    <property type="entry name" value="Dimeric_a/b-barrel"/>
</dbReference>
<evidence type="ECO:0000256" key="1">
    <source>
        <dbReference type="ARBA" id="ARBA00007689"/>
    </source>
</evidence>
<dbReference type="InterPro" id="IPR005545">
    <property type="entry name" value="YCII"/>
</dbReference>
<protein>
    <submittedName>
        <fullName evidence="3">YciI family protein</fullName>
    </submittedName>
</protein>
<dbReference type="Proteomes" id="UP001501138">
    <property type="component" value="Unassembled WGS sequence"/>
</dbReference>
<name>A0ABP4VTB4_9MICO</name>
<proteinExistence type="inferred from homology"/>
<reference evidence="4" key="1">
    <citation type="journal article" date="2019" name="Int. J. Syst. Evol. Microbiol.">
        <title>The Global Catalogue of Microorganisms (GCM) 10K type strain sequencing project: providing services to taxonomists for standard genome sequencing and annotation.</title>
        <authorList>
            <consortium name="The Broad Institute Genomics Platform"/>
            <consortium name="The Broad Institute Genome Sequencing Center for Infectious Disease"/>
            <person name="Wu L."/>
            <person name="Ma J."/>
        </authorList>
    </citation>
    <scope>NUCLEOTIDE SEQUENCE [LARGE SCALE GENOMIC DNA]</scope>
    <source>
        <strain evidence="4">JCM 15589</strain>
    </source>
</reference>
<comment type="similarity">
    <text evidence="1">Belongs to the YciI family.</text>
</comment>
<evidence type="ECO:0000313" key="4">
    <source>
        <dbReference type="Proteomes" id="UP001501138"/>
    </source>
</evidence>
<evidence type="ECO:0000313" key="3">
    <source>
        <dbReference type="EMBL" id="GAA1734882.1"/>
    </source>
</evidence>
<organism evidence="3 4">
    <name type="scientific">Isoptericola hypogeus</name>
    <dbReference type="NCBI Taxonomy" id="300179"/>
    <lineage>
        <taxon>Bacteria</taxon>
        <taxon>Bacillati</taxon>
        <taxon>Actinomycetota</taxon>
        <taxon>Actinomycetes</taxon>
        <taxon>Micrococcales</taxon>
        <taxon>Promicromonosporaceae</taxon>
        <taxon>Isoptericola</taxon>
    </lineage>
</organism>
<sequence>MAVFAITYVYVSDPERLAAVRPEHREFLRDLHGQGALHVSGPLPPAPGGEPGGALLVVEADDTTAALRLLDDDPMRRDRLVAERSAREWVPVIGGFAR</sequence>
<feature type="domain" description="YCII-related" evidence="2">
    <location>
        <begin position="15"/>
        <end position="89"/>
    </location>
</feature>
<comment type="caution">
    <text evidence="3">The sequence shown here is derived from an EMBL/GenBank/DDBJ whole genome shotgun (WGS) entry which is preliminary data.</text>
</comment>
<accession>A0ABP4VTB4</accession>
<dbReference type="SUPFAM" id="SSF54909">
    <property type="entry name" value="Dimeric alpha+beta barrel"/>
    <property type="match status" value="1"/>
</dbReference>
<keyword evidence="4" id="KW-1185">Reference proteome</keyword>
<dbReference type="EMBL" id="BAAAPM010000008">
    <property type="protein sequence ID" value="GAA1734882.1"/>
    <property type="molecule type" value="Genomic_DNA"/>
</dbReference>